<dbReference type="InterPro" id="IPR006204">
    <property type="entry name" value="GHMP_kinase_N_dom"/>
</dbReference>
<dbReference type="InterPro" id="IPR004424">
    <property type="entry name" value="IspE"/>
</dbReference>
<dbReference type="GO" id="GO:0016114">
    <property type="term" value="P:terpenoid biosynthetic process"/>
    <property type="evidence" value="ECO:0007669"/>
    <property type="project" value="InterPro"/>
</dbReference>
<dbReference type="Gene3D" id="3.30.230.10">
    <property type="match status" value="1"/>
</dbReference>
<comment type="subcellular location">
    <subcellularLocation>
        <location evidence="1">Plastid</location>
        <location evidence="1">Chloroplast</location>
    </subcellularLocation>
</comment>
<feature type="domain" description="GHMP kinase N-terminal" evidence="10">
    <location>
        <begin position="141"/>
        <end position="218"/>
    </location>
</feature>
<feature type="chain" id="PRO_5030991750" description="4-(cytidine 5'-diphospho)-2-C-methyl-D-erythritol kinase" evidence="9">
    <location>
        <begin position="26"/>
        <end position="387"/>
    </location>
</feature>
<sequence>MVLSIMTQRRMPLLLVLACYCVCWGTHNSHAFSPVAFVPQRNAHYLSLLSTASSSSEAVSSSANNNVVNEEDYDLSLFSPCKINLFLRIIRKREDGFHDLASLFQTVGFGDMLHLKLLGADETTSDEFDCNMEGVPTDQSNLVLRALTLLREKTGLSNQFFRANLVKCVPAQAGLGGGSGNAAAALYGANELLGRPATQEQLVEWSGALGSDITFFLSRGTAYCTGRGEIMSLVEPPLPAGTKLCIVKPQLGLSTPQVFGAMDYDKLSDADPQELLQQFTSSNGPEGSSMTSVADVPDSCYVNDLEFPAFQCVPELKELKEQLLKVEGFQHVLMSGSGTSIFCMGEPTDKDAFQKEFGSRDDLLVVFTEFINRGPGDGVWFEEPSSN</sequence>
<accession>A0A7S2URY2</accession>
<dbReference type="PANTHER" id="PTHR43527:SF2">
    <property type="entry name" value="4-DIPHOSPHOCYTIDYL-2-C-METHYL-D-ERYTHRITOL KINASE, CHLOROPLASTIC"/>
    <property type="match status" value="1"/>
</dbReference>
<evidence type="ECO:0000256" key="8">
    <source>
        <dbReference type="ARBA" id="ARBA00032554"/>
    </source>
</evidence>
<keyword evidence="7" id="KW-0067">ATP-binding</keyword>
<protein>
    <recommendedName>
        <fullName evidence="3">4-(cytidine 5'-diphospho)-2-C-methyl-D-erythritol kinase</fullName>
        <ecNumber evidence="3">2.7.1.148</ecNumber>
    </recommendedName>
    <alternativeName>
        <fullName evidence="8">4-(cytidine-5'-diphospho)-2-C-methyl-D-erythritol kinase</fullName>
    </alternativeName>
</protein>
<keyword evidence="4" id="KW-0808">Transferase</keyword>
<evidence type="ECO:0000313" key="12">
    <source>
        <dbReference type="EMBL" id="CAD9826154.1"/>
    </source>
</evidence>
<evidence type="ECO:0000259" key="10">
    <source>
        <dbReference type="Pfam" id="PF00288"/>
    </source>
</evidence>
<evidence type="ECO:0000256" key="1">
    <source>
        <dbReference type="ARBA" id="ARBA00004229"/>
    </source>
</evidence>
<dbReference type="Gene3D" id="3.30.70.890">
    <property type="entry name" value="GHMP kinase, C-terminal domain"/>
    <property type="match status" value="1"/>
</dbReference>
<organism evidence="12">
    <name type="scientific">Attheya septentrionalis</name>
    <dbReference type="NCBI Taxonomy" id="420275"/>
    <lineage>
        <taxon>Eukaryota</taxon>
        <taxon>Sar</taxon>
        <taxon>Stramenopiles</taxon>
        <taxon>Ochrophyta</taxon>
        <taxon>Bacillariophyta</taxon>
        <taxon>Coscinodiscophyceae</taxon>
        <taxon>Chaetocerotophycidae</taxon>
        <taxon>Chaetocerotales</taxon>
        <taxon>Attheyaceae</taxon>
        <taxon>Attheya</taxon>
    </lineage>
</organism>
<dbReference type="EMBL" id="HBHQ01026573">
    <property type="protein sequence ID" value="CAD9826154.1"/>
    <property type="molecule type" value="Transcribed_RNA"/>
</dbReference>
<evidence type="ECO:0000256" key="5">
    <source>
        <dbReference type="ARBA" id="ARBA00022741"/>
    </source>
</evidence>
<dbReference type="InterPro" id="IPR013750">
    <property type="entry name" value="GHMP_kinase_C_dom"/>
</dbReference>
<dbReference type="SUPFAM" id="SSF54211">
    <property type="entry name" value="Ribosomal protein S5 domain 2-like"/>
    <property type="match status" value="1"/>
</dbReference>
<dbReference type="HAMAP" id="MF_00061">
    <property type="entry name" value="IspE"/>
    <property type="match status" value="1"/>
</dbReference>
<feature type="signal peptide" evidence="9">
    <location>
        <begin position="1"/>
        <end position="25"/>
    </location>
</feature>
<dbReference type="Pfam" id="PF08544">
    <property type="entry name" value="GHMP_kinases_C"/>
    <property type="match status" value="1"/>
</dbReference>
<evidence type="ECO:0000256" key="3">
    <source>
        <dbReference type="ARBA" id="ARBA00012052"/>
    </source>
</evidence>
<dbReference type="PANTHER" id="PTHR43527">
    <property type="entry name" value="4-DIPHOSPHOCYTIDYL-2-C-METHYL-D-ERYTHRITOL KINASE, CHLOROPLASTIC"/>
    <property type="match status" value="1"/>
</dbReference>
<dbReference type="NCBIfam" id="TIGR00154">
    <property type="entry name" value="ispE"/>
    <property type="match status" value="1"/>
</dbReference>
<evidence type="ECO:0000256" key="6">
    <source>
        <dbReference type="ARBA" id="ARBA00022777"/>
    </source>
</evidence>
<dbReference type="InterPro" id="IPR036554">
    <property type="entry name" value="GHMP_kinase_C_sf"/>
</dbReference>
<reference evidence="12" key="1">
    <citation type="submission" date="2021-01" db="EMBL/GenBank/DDBJ databases">
        <authorList>
            <person name="Corre E."/>
            <person name="Pelletier E."/>
            <person name="Niang G."/>
            <person name="Scheremetjew M."/>
            <person name="Finn R."/>
            <person name="Kale V."/>
            <person name="Holt S."/>
            <person name="Cochrane G."/>
            <person name="Meng A."/>
            <person name="Brown T."/>
            <person name="Cohen L."/>
        </authorList>
    </citation>
    <scope>NUCLEOTIDE SEQUENCE</scope>
    <source>
        <strain evidence="12">CCMP2084</strain>
    </source>
</reference>
<dbReference type="GO" id="GO:0050515">
    <property type="term" value="F:4-(cytidine 5'-diphospho)-2-C-methyl-D-erythritol kinase activity"/>
    <property type="evidence" value="ECO:0007669"/>
    <property type="project" value="UniProtKB-EC"/>
</dbReference>
<evidence type="ECO:0000256" key="4">
    <source>
        <dbReference type="ARBA" id="ARBA00022679"/>
    </source>
</evidence>
<keyword evidence="6" id="KW-0418">Kinase</keyword>
<evidence type="ECO:0000256" key="2">
    <source>
        <dbReference type="ARBA" id="ARBA00009684"/>
    </source>
</evidence>
<keyword evidence="9" id="KW-0732">Signal</keyword>
<dbReference type="AlphaFoldDB" id="A0A7S2URY2"/>
<dbReference type="Pfam" id="PF00288">
    <property type="entry name" value="GHMP_kinases_N"/>
    <property type="match status" value="1"/>
</dbReference>
<dbReference type="InterPro" id="IPR014721">
    <property type="entry name" value="Ribsml_uS5_D2-typ_fold_subgr"/>
</dbReference>
<evidence type="ECO:0000256" key="7">
    <source>
        <dbReference type="ARBA" id="ARBA00022840"/>
    </source>
</evidence>
<feature type="domain" description="GHMP kinase C-terminal" evidence="11">
    <location>
        <begin position="303"/>
        <end position="356"/>
    </location>
</feature>
<evidence type="ECO:0000256" key="9">
    <source>
        <dbReference type="SAM" id="SignalP"/>
    </source>
</evidence>
<dbReference type="SUPFAM" id="SSF55060">
    <property type="entry name" value="GHMP Kinase, C-terminal domain"/>
    <property type="match status" value="1"/>
</dbReference>
<dbReference type="GO" id="GO:0005524">
    <property type="term" value="F:ATP binding"/>
    <property type="evidence" value="ECO:0007669"/>
    <property type="project" value="UniProtKB-KW"/>
</dbReference>
<dbReference type="EC" id="2.7.1.148" evidence="3"/>
<evidence type="ECO:0000259" key="11">
    <source>
        <dbReference type="Pfam" id="PF08544"/>
    </source>
</evidence>
<keyword evidence="5" id="KW-0547">Nucleotide-binding</keyword>
<comment type="similarity">
    <text evidence="2">Belongs to the GHMP kinase family. IspE subfamily.</text>
</comment>
<gene>
    <name evidence="12" type="ORF">ASEP1449_LOCUS17988</name>
</gene>
<dbReference type="InterPro" id="IPR020568">
    <property type="entry name" value="Ribosomal_Su5_D2-typ_SF"/>
</dbReference>
<name>A0A7S2URY2_9STRA</name>
<dbReference type="GO" id="GO:0009507">
    <property type="term" value="C:chloroplast"/>
    <property type="evidence" value="ECO:0007669"/>
    <property type="project" value="UniProtKB-SubCell"/>
</dbReference>
<proteinExistence type="inferred from homology"/>